<gene>
    <name evidence="1" type="ORF">C24_LOCUS24598</name>
</gene>
<accession>A0A5S9YB85</accession>
<dbReference type="EMBL" id="CACSHJ010000096">
    <property type="protein sequence ID" value="CAA0407746.1"/>
    <property type="molecule type" value="Genomic_DNA"/>
</dbReference>
<evidence type="ECO:0000313" key="2">
    <source>
        <dbReference type="Proteomes" id="UP000434276"/>
    </source>
</evidence>
<sequence>MKEKEHSVLLYAIHLHLMWKKYLIVCYNIRENDNWDEMLDVKLNEDEKWGKYLSDGFAKWSTRPWKRHWQKNQDCLKGKTENHQTTNVPFVVKKSLVV</sequence>
<reference evidence="1 2" key="1">
    <citation type="submission" date="2019-12" db="EMBL/GenBank/DDBJ databases">
        <authorList>
            <person name="Jiao W.-B."/>
            <person name="Schneeberger K."/>
        </authorList>
    </citation>
    <scope>NUCLEOTIDE SEQUENCE [LARGE SCALE GENOMIC DNA]</scope>
    <source>
        <strain evidence="2">cv. C24</strain>
    </source>
</reference>
<dbReference type="AlphaFoldDB" id="A0A5S9YB85"/>
<proteinExistence type="predicted"/>
<organism evidence="1 2">
    <name type="scientific">Arabidopsis thaliana</name>
    <name type="common">Mouse-ear cress</name>
    <dbReference type="NCBI Taxonomy" id="3702"/>
    <lineage>
        <taxon>Eukaryota</taxon>
        <taxon>Viridiplantae</taxon>
        <taxon>Streptophyta</taxon>
        <taxon>Embryophyta</taxon>
        <taxon>Tracheophyta</taxon>
        <taxon>Spermatophyta</taxon>
        <taxon>Magnoliopsida</taxon>
        <taxon>eudicotyledons</taxon>
        <taxon>Gunneridae</taxon>
        <taxon>Pentapetalae</taxon>
        <taxon>rosids</taxon>
        <taxon>malvids</taxon>
        <taxon>Brassicales</taxon>
        <taxon>Brassicaceae</taxon>
        <taxon>Camelineae</taxon>
        <taxon>Arabidopsis</taxon>
    </lineage>
</organism>
<evidence type="ECO:0000313" key="1">
    <source>
        <dbReference type="EMBL" id="CAA0407746.1"/>
    </source>
</evidence>
<protein>
    <submittedName>
        <fullName evidence="1">Uncharacterized protein</fullName>
    </submittedName>
</protein>
<dbReference type="Proteomes" id="UP000434276">
    <property type="component" value="Unassembled WGS sequence"/>
</dbReference>
<name>A0A5S9YB85_ARATH</name>
<dbReference type="OrthoDB" id="1900634at2759"/>